<dbReference type="AlphaFoldDB" id="A0AAP5MBV7"/>
<evidence type="ECO:0000313" key="1">
    <source>
        <dbReference type="EMBL" id="MDR9898427.1"/>
    </source>
</evidence>
<dbReference type="Proteomes" id="UP000667802">
    <property type="component" value="Unassembled WGS sequence"/>
</dbReference>
<accession>A0AAP5MBV7</accession>
<evidence type="ECO:0000313" key="2">
    <source>
        <dbReference type="Proteomes" id="UP000667802"/>
    </source>
</evidence>
<keyword evidence="2" id="KW-1185">Reference proteome</keyword>
<reference evidence="2" key="1">
    <citation type="journal article" date="2021" name="Science">
        <title>Hunting the eagle killer: A cyanobacterial neurotoxin causes vacuolar myelinopathy.</title>
        <authorList>
            <person name="Breinlinger S."/>
            <person name="Phillips T.J."/>
            <person name="Haram B.N."/>
            <person name="Mares J."/>
            <person name="Martinez Yerena J.A."/>
            <person name="Hrouzek P."/>
            <person name="Sobotka R."/>
            <person name="Henderson W.M."/>
            <person name="Schmieder P."/>
            <person name="Williams S.M."/>
            <person name="Lauderdale J.D."/>
            <person name="Wilde H.D."/>
            <person name="Gerrin W."/>
            <person name="Kust A."/>
            <person name="Washington J.W."/>
            <person name="Wagner C."/>
            <person name="Geier B."/>
            <person name="Liebeke M."/>
            <person name="Enke H."/>
            <person name="Niedermeyer T.H.J."/>
            <person name="Wilde S.B."/>
        </authorList>
    </citation>
    <scope>NUCLEOTIDE SEQUENCE [LARGE SCALE GENOMIC DNA]</scope>
    <source>
        <strain evidence="2">Thurmond2011</strain>
    </source>
</reference>
<name>A0AAP5MBV7_9CYAN</name>
<gene>
    <name evidence="1" type="ORF">G7B40_028270</name>
</gene>
<dbReference type="RefSeq" id="WP_208352596.1">
    <property type="nucleotide sequence ID" value="NZ_JAALHA020000017.1"/>
</dbReference>
<comment type="caution">
    <text evidence="1">The sequence shown here is derived from an EMBL/GenBank/DDBJ whole genome shotgun (WGS) entry which is preliminary data.</text>
</comment>
<organism evidence="1 2">
    <name type="scientific">Aetokthonos hydrillicola Thurmond2011</name>
    <dbReference type="NCBI Taxonomy" id="2712845"/>
    <lineage>
        <taxon>Bacteria</taxon>
        <taxon>Bacillati</taxon>
        <taxon>Cyanobacteriota</taxon>
        <taxon>Cyanophyceae</taxon>
        <taxon>Nostocales</taxon>
        <taxon>Hapalosiphonaceae</taxon>
        <taxon>Aetokthonos</taxon>
    </lineage>
</organism>
<protein>
    <submittedName>
        <fullName evidence="1">Uncharacterized protein</fullName>
    </submittedName>
</protein>
<sequence length="355" mass="41082">MIKTSQTIQTQSVESLFKLWAQRYVLDLSSVSNQTLLLQANSSSGRTLTVNKLKDRVLDINCQMAWIQTKTLYNYIRNILDLNEARRITQFALRVYTKLLEIYQQHALSEKALTTAQLDSHSVCGLSTSQINELLYGLEPTLIIFQEQHQVSKDWRALGFMTSQLNFTNSLILNKLTCFEKVLLSPYLKFVEEQVSSPWQRVCYAAAQYQLDSPSLIIVEHLLPAADEIARAVYQQLAELLPHHHSRRGALNHPGIAHSCIRDLSMFQAYLWLCVLERSLSPIEQELLPLSVMVVEGVEIKWELTQKWCQFLCDEIIRRVYSQHQALLLPYTIGLQQIFFQQRRHLGFRESSIRL</sequence>
<proteinExistence type="predicted"/>
<dbReference type="EMBL" id="JAALHA020000017">
    <property type="protein sequence ID" value="MDR9898427.1"/>
    <property type="molecule type" value="Genomic_DNA"/>
</dbReference>